<keyword evidence="3" id="KW-1185">Reference proteome</keyword>
<feature type="compositionally biased region" description="Basic and acidic residues" evidence="1">
    <location>
        <begin position="1"/>
        <end position="16"/>
    </location>
</feature>
<feature type="region of interest" description="Disordered" evidence="1">
    <location>
        <begin position="537"/>
        <end position="584"/>
    </location>
</feature>
<feature type="region of interest" description="Disordered" evidence="1">
    <location>
        <begin position="494"/>
        <end position="515"/>
    </location>
</feature>
<feature type="compositionally biased region" description="Basic and acidic residues" evidence="1">
    <location>
        <begin position="494"/>
        <end position="503"/>
    </location>
</feature>
<evidence type="ECO:0000313" key="3">
    <source>
        <dbReference type="Proteomes" id="UP000781710"/>
    </source>
</evidence>
<reference evidence="2 3" key="1">
    <citation type="submission" date="2017-10" db="EMBL/GenBank/DDBJ databases">
        <title>Whole genome sequencing of members of genus Pseudoxanthomonas.</title>
        <authorList>
            <person name="Kumar S."/>
            <person name="Bansal K."/>
            <person name="Kaur A."/>
            <person name="Patil P."/>
            <person name="Sharma S."/>
            <person name="Patil P.B."/>
        </authorList>
    </citation>
    <scope>NUCLEOTIDE SEQUENCE [LARGE SCALE GENOMIC DNA]</scope>
    <source>
        <strain evidence="2 3">DSM 17109</strain>
    </source>
</reference>
<sequence length="689" mass="75501">MRGLKDDERGADKAAKDCAVASRGAVAPDRPVRNPIMSLSRVLLVLACLAIGIPGARAQEAATTEPAIDAAAWGPYLRLAEHSWQLGDGYRVDWHWLSPGQELREQWINPHDGKVVQTNVIRPGDAPGRLLLTSSLLGMNLKWQGRIASPGEVVWAREGMIKLPYRLRLASDDKVMYEGVKLKDEQVTDVKYAHELKPLAPSDSAPVVADAADVHAGTPVATMPASGSEAMATTLVPAPVSTQALPEPPPAPAPVITGLGPLAALSGQTFTWCKPSQVGGNNCYIRFHQEGDGLRVCFFAADGGSECDFTYVAMPGGKQPNELKPHITSRKGEYYVSTGARWKDDGQVLEFTTRKKYYESLLTEAIKVTMAPHTGWVRNVDFWVAPDGTPKWRSYGWTAGMLGGRSDTFDRTYDLMPVTPALAQEYRGIHANWMVQDDYQRQIDARRRREEEAQREANFAAFMGGLNTAAATIQQDMAEVDRANQRVADARRAMEEAQAREQARQQAEQAEQLRARQQAQQSALAQQQANAQVAEQARQQAAQEAERQRVAQQQAADQTRRKQQEDVERKRQDEARRLAEEQAKQRQQQAWQQSLLLARNSLRLRADSCLGGSGRYYVIGPKTTVNGCVTVHYEARCPGVGQGAGVQGSQHNYIGGSCMGVGDAIAIPGSPLSCPVEQVTVRVTEVTGC</sequence>
<name>A0ABQ6ZDI9_9GAMM</name>
<evidence type="ECO:0000313" key="2">
    <source>
        <dbReference type="EMBL" id="KAF1723358.1"/>
    </source>
</evidence>
<evidence type="ECO:0000256" key="1">
    <source>
        <dbReference type="SAM" id="MobiDB-lite"/>
    </source>
</evidence>
<protein>
    <submittedName>
        <fullName evidence="2">Uncharacterized protein</fullName>
    </submittedName>
</protein>
<feature type="region of interest" description="Disordered" evidence="1">
    <location>
        <begin position="1"/>
        <end position="20"/>
    </location>
</feature>
<accession>A0ABQ6ZDI9</accession>
<gene>
    <name evidence="2" type="ORF">CSC78_16325</name>
</gene>
<organism evidence="2 3">
    <name type="scientific">Pseudoxanthomonas japonensis</name>
    <dbReference type="NCBI Taxonomy" id="69284"/>
    <lineage>
        <taxon>Bacteria</taxon>
        <taxon>Pseudomonadati</taxon>
        <taxon>Pseudomonadota</taxon>
        <taxon>Gammaproteobacteria</taxon>
        <taxon>Lysobacterales</taxon>
        <taxon>Lysobacteraceae</taxon>
        <taxon>Pseudoxanthomonas</taxon>
    </lineage>
</organism>
<feature type="compositionally biased region" description="Low complexity" evidence="1">
    <location>
        <begin position="504"/>
        <end position="515"/>
    </location>
</feature>
<feature type="compositionally biased region" description="Basic and acidic residues" evidence="1">
    <location>
        <begin position="558"/>
        <end position="584"/>
    </location>
</feature>
<dbReference type="EMBL" id="PDWW01000029">
    <property type="protein sequence ID" value="KAF1723358.1"/>
    <property type="molecule type" value="Genomic_DNA"/>
</dbReference>
<proteinExistence type="predicted"/>
<dbReference type="Proteomes" id="UP000781710">
    <property type="component" value="Unassembled WGS sequence"/>
</dbReference>
<comment type="caution">
    <text evidence="2">The sequence shown here is derived from an EMBL/GenBank/DDBJ whole genome shotgun (WGS) entry which is preliminary data.</text>
</comment>